<dbReference type="EMBL" id="JAMFTQ010000002">
    <property type="protein sequence ID" value="MCP1387178.1"/>
    <property type="molecule type" value="Genomic_DNA"/>
</dbReference>
<feature type="transmembrane region" description="Helical" evidence="2">
    <location>
        <begin position="696"/>
        <end position="727"/>
    </location>
</feature>
<feature type="signal peptide" evidence="1">
    <location>
        <begin position="1"/>
        <end position="30"/>
    </location>
</feature>
<dbReference type="PANTHER" id="PTHR11575">
    <property type="entry name" value="5'-NUCLEOTIDASE-RELATED"/>
    <property type="match status" value="1"/>
</dbReference>
<proteinExistence type="inferred from homology"/>
<dbReference type="PRINTS" id="PR01607">
    <property type="entry name" value="APYRASEFAMLY"/>
</dbReference>
<dbReference type="InterPro" id="IPR029052">
    <property type="entry name" value="Metallo-depent_PP-like"/>
</dbReference>
<dbReference type="SUPFAM" id="SSF55816">
    <property type="entry name" value="5'-nucleotidase (syn. UDP-sugar hydrolase), C-terminal domain"/>
    <property type="match status" value="1"/>
</dbReference>
<keyword evidence="2" id="KW-1133">Transmembrane helix</keyword>
<dbReference type="InterPro" id="IPR036907">
    <property type="entry name" value="5'-Nucleotdase_C_sf"/>
</dbReference>
<keyword evidence="1" id="KW-0378">Hydrolase</keyword>
<gene>
    <name evidence="4" type="ORF">M5J20_03085</name>
</gene>
<feature type="chain" id="PRO_5044995507" evidence="1">
    <location>
        <begin position="31"/>
        <end position="729"/>
    </location>
</feature>
<keyword evidence="2" id="KW-0472">Membrane</keyword>
<keyword evidence="1" id="KW-0732">Signal</keyword>
<comment type="caution">
    <text evidence="4">The sequence shown here is derived from an EMBL/GenBank/DDBJ whole genome shotgun (WGS) entry which is preliminary data.</text>
</comment>
<keyword evidence="5" id="KW-1185">Reference proteome</keyword>
<accession>A0ABT1G2A0</accession>
<keyword evidence="1" id="KW-0547">Nucleotide-binding</keyword>
<dbReference type="InterPro" id="IPR008334">
    <property type="entry name" value="5'-Nucleotdase_C"/>
</dbReference>
<dbReference type="Pfam" id="PF02872">
    <property type="entry name" value="5_nucleotid_C"/>
    <property type="match status" value="1"/>
</dbReference>
<evidence type="ECO:0000256" key="2">
    <source>
        <dbReference type="SAM" id="Phobius"/>
    </source>
</evidence>
<comment type="similarity">
    <text evidence="1">Belongs to the 5'-nucleotidase family.</text>
</comment>
<evidence type="ECO:0000259" key="3">
    <source>
        <dbReference type="Pfam" id="PF02872"/>
    </source>
</evidence>
<dbReference type="Gene3D" id="3.90.780.10">
    <property type="entry name" value="5'-Nucleotidase, C-terminal domain"/>
    <property type="match status" value="1"/>
</dbReference>
<dbReference type="Gene3D" id="3.60.21.10">
    <property type="match status" value="1"/>
</dbReference>
<evidence type="ECO:0000313" key="4">
    <source>
        <dbReference type="EMBL" id="MCP1387178.1"/>
    </source>
</evidence>
<keyword evidence="2" id="KW-0812">Transmembrane</keyword>
<name>A0ABT1G2A0_9CORY</name>
<dbReference type="RefSeq" id="WP_253576215.1">
    <property type="nucleotide sequence ID" value="NZ_JAMFTQ010000002.1"/>
</dbReference>
<dbReference type="SUPFAM" id="SSF56300">
    <property type="entry name" value="Metallo-dependent phosphatases"/>
    <property type="match status" value="1"/>
</dbReference>
<dbReference type="PANTHER" id="PTHR11575:SF24">
    <property type="entry name" value="5'-NUCLEOTIDASE"/>
    <property type="match status" value="1"/>
</dbReference>
<protein>
    <submittedName>
        <fullName evidence="4">Bifunctional metallophosphatase/5'-nucleotidase</fullName>
    </submittedName>
</protein>
<evidence type="ECO:0000313" key="5">
    <source>
        <dbReference type="Proteomes" id="UP001204000"/>
    </source>
</evidence>
<dbReference type="Proteomes" id="UP001204000">
    <property type="component" value="Unassembled WGS sequence"/>
</dbReference>
<feature type="domain" description="5'-Nucleotidase C-terminal" evidence="3">
    <location>
        <begin position="378"/>
        <end position="534"/>
    </location>
</feature>
<evidence type="ECO:0000256" key="1">
    <source>
        <dbReference type="RuleBase" id="RU362119"/>
    </source>
</evidence>
<dbReference type="InterPro" id="IPR006179">
    <property type="entry name" value="5_nucleotidase/apyrase"/>
</dbReference>
<sequence length="729" mass="77522">MFNLRRVGSLVAATTTTTALILSGTTVAFADEKDIVDIKVANFTDFHGRLEYKPSKTTKKDAAGNAVKDDKGKDVKVETPKKGDEMGAARVAGIIDYLRAQNENLIVTNSGDNQGGSGFVSLINKNDQPTMDFLQAIGTHGSAVGNHEFDQGYSDITGRIMRETAVEHNNVTSADDTKWKNQTQLGANIFLKGTDTREVNPYNIVDVDGVKVALIGTTSNLTVTKSAPSNVAEVDIKDSAEWVNKEAKALKDAGKADVVIALIHDDAKERANKLDSDYVDFLFGGDSHVVYENADAPVPYAQAWEYGKTVIDMDFQYDKKAKKVVGKPTYNFIDASQLADLKITPNVNVEKIVTEAKKNADELGEQVVATIKSDFKRGSNPGASAGSNRGTESTANNMLAQSAVQSLSKYMGREIDFGIMNAGGVRDDLPKGEITYKDAVTVQPFGNDISFAKIKGSTLKEMLENQWQTEEKTASSGRPRLDMGLSDNVAYTYNPEAARGQRIQNITINGANLDPNKEYTFAASTFLLDGGDDFLDPSKIIERLDIGYNDTQALIDHLNADNIEVREGQKDVGVVLPAGGLKAGKNEIKLSSLSYSSEGEPQAKTVTVKVGDATATADVDNTVTDADKGYGEQGRATVTLDIPAGVKGAQTLEITTDAGTKVTMPVTVGKGKGGSVVVPGGEATGSSTNEVIAGTIIGTAIALLIAVGLGGFLVTAGGFPIASLIMAQW</sequence>
<reference evidence="4" key="1">
    <citation type="submission" date="2022-05" db="EMBL/GenBank/DDBJ databases">
        <title>Corynebacterium sp. TA-R-1 sp. nov., isolated from human feces.</title>
        <authorList>
            <person name="Shamsuzzaman M."/>
            <person name="Dahal R.H."/>
        </authorList>
    </citation>
    <scope>NUCLEOTIDE SEQUENCE</scope>
    <source>
        <strain evidence="4">TA-R-1</strain>
    </source>
</reference>
<organism evidence="4 5">
    <name type="scientific">Corynebacterium stercoris</name>
    <dbReference type="NCBI Taxonomy" id="2943490"/>
    <lineage>
        <taxon>Bacteria</taxon>
        <taxon>Bacillati</taxon>
        <taxon>Actinomycetota</taxon>
        <taxon>Actinomycetes</taxon>
        <taxon>Mycobacteriales</taxon>
        <taxon>Corynebacteriaceae</taxon>
        <taxon>Corynebacterium</taxon>
    </lineage>
</organism>